<feature type="compositionally biased region" description="Low complexity" evidence="1">
    <location>
        <begin position="104"/>
        <end position="128"/>
    </location>
</feature>
<feature type="compositionally biased region" description="Polar residues" evidence="1">
    <location>
        <begin position="129"/>
        <end position="150"/>
    </location>
</feature>
<protein>
    <submittedName>
        <fullName evidence="2">OLC1v1038998C1</fullName>
    </submittedName>
</protein>
<feature type="region of interest" description="Disordered" evidence="1">
    <location>
        <begin position="91"/>
        <end position="150"/>
    </location>
</feature>
<keyword evidence="3" id="KW-1185">Reference proteome</keyword>
<name>A0AAV1D1P9_OLDCO</name>
<dbReference type="EMBL" id="OX459121">
    <property type="protein sequence ID" value="CAI9101630.1"/>
    <property type="molecule type" value="Genomic_DNA"/>
</dbReference>
<proteinExistence type="predicted"/>
<organism evidence="2 3">
    <name type="scientific">Oldenlandia corymbosa var. corymbosa</name>
    <dbReference type="NCBI Taxonomy" id="529605"/>
    <lineage>
        <taxon>Eukaryota</taxon>
        <taxon>Viridiplantae</taxon>
        <taxon>Streptophyta</taxon>
        <taxon>Embryophyta</taxon>
        <taxon>Tracheophyta</taxon>
        <taxon>Spermatophyta</taxon>
        <taxon>Magnoliopsida</taxon>
        <taxon>eudicotyledons</taxon>
        <taxon>Gunneridae</taxon>
        <taxon>Pentapetalae</taxon>
        <taxon>asterids</taxon>
        <taxon>lamiids</taxon>
        <taxon>Gentianales</taxon>
        <taxon>Rubiaceae</taxon>
        <taxon>Rubioideae</taxon>
        <taxon>Spermacoceae</taxon>
        <taxon>Hedyotis-Oldenlandia complex</taxon>
        <taxon>Oldenlandia</taxon>
    </lineage>
</organism>
<sequence>MDALVEPYLATFNYYSVPQHLNHIQNDEVVQAYNYVPGSFEDYSDLSNGYLGFEIDIVFMNSMRLCLIPKENKFLKVKLRKTEKDECLTARDDIDKSEKMLPTSRADSANASLNADSQGKSSKSFSNSLVEETLNTASSDQNEIDISNSA</sequence>
<accession>A0AAV1D1P9</accession>
<dbReference type="AlphaFoldDB" id="A0AAV1D1P9"/>
<evidence type="ECO:0000313" key="3">
    <source>
        <dbReference type="Proteomes" id="UP001161247"/>
    </source>
</evidence>
<evidence type="ECO:0000313" key="2">
    <source>
        <dbReference type="EMBL" id="CAI9101630.1"/>
    </source>
</evidence>
<evidence type="ECO:0000256" key="1">
    <source>
        <dbReference type="SAM" id="MobiDB-lite"/>
    </source>
</evidence>
<reference evidence="2" key="1">
    <citation type="submission" date="2023-03" db="EMBL/GenBank/DDBJ databases">
        <authorList>
            <person name="Julca I."/>
        </authorList>
    </citation>
    <scope>NUCLEOTIDE SEQUENCE</scope>
</reference>
<dbReference type="Proteomes" id="UP001161247">
    <property type="component" value="Chromosome 4"/>
</dbReference>
<gene>
    <name evidence="2" type="ORF">OLC1_LOCUS11181</name>
</gene>